<dbReference type="Proteomes" id="UP000319801">
    <property type="component" value="Unassembled WGS sequence"/>
</dbReference>
<dbReference type="EMBL" id="VCAZ01000043">
    <property type="protein sequence ID" value="TSM28204.1"/>
    <property type="molecule type" value="Genomic_DNA"/>
</dbReference>
<sequence length="83" mass="9436">MPMQLPRPVSKLSLCYELLTVFKGKEIEINDLCSFSCYLKSMVCFHGRRLSRTDEEEGDETKSLQQTLAADKDSKSRLSETTA</sequence>
<evidence type="ECO:0000256" key="1">
    <source>
        <dbReference type="SAM" id="MobiDB-lite"/>
    </source>
</evidence>
<gene>
    <name evidence="2" type="ORF">Baya_6986</name>
</gene>
<feature type="region of interest" description="Disordered" evidence="1">
    <location>
        <begin position="52"/>
        <end position="83"/>
    </location>
</feature>
<comment type="caution">
    <text evidence="2">The sequence shown here is derived from an EMBL/GenBank/DDBJ whole genome shotgun (WGS) entry which is preliminary data.</text>
</comment>
<proteinExistence type="predicted"/>
<feature type="compositionally biased region" description="Basic and acidic residues" evidence="1">
    <location>
        <begin position="70"/>
        <end position="83"/>
    </location>
</feature>
<organism evidence="2 3">
    <name type="scientific">Bagarius yarrelli</name>
    <name type="common">Goonch</name>
    <name type="synonym">Bagrus yarrelli</name>
    <dbReference type="NCBI Taxonomy" id="175774"/>
    <lineage>
        <taxon>Eukaryota</taxon>
        <taxon>Metazoa</taxon>
        <taxon>Chordata</taxon>
        <taxon>Craniata</taxon>
        <taxon>Vertebrata</taxon>
        <taxon>Euteleostomi</taxon>
        <taxon>Actinopterygii</taxon>
        <taxon>Neopterygii</taxon>
        <taxon>Teleostei</taxon>
        <taxon>Ostariophysi</taxon>
        <taxon>Siluriformes</taxon>
        <taxon>Sisoridae</taxon>
        <taxon>Sisorinae</taxon>
        <taxon>Bagarius</taxon>
    </lineage>
</organism>
<name>A0A556U3H4_BAGYA</name>
<protein>
    <submittedName>
        <fullName evidence="2">Uncharacterized protein</fullName>
    </submittedName>
</protein>
<accession>A0A556U3H4</accession>
<evidence type="ECO:0000313" key="3">
    <source>
        <dbReference type="Proteomes" id="UP000319801"/>
    </source>
</evidence>
<evidence type="ECO:0000313" key="2">
    <source>
        <dbReference type="EMBL" id="TSM28204.1"/>
    </source>
</evidence>
<dbReference type="AlphaFoldDB" id="A0A556U3H4"/>
<keyword evidence="3" id="KW-1185">Reference proteome</keyword>
<reference evidence="2 3" key="1">
    <citation type="journal article" date="2019" name="Genome Biol. Evol.">
        <title>Whole-Genome Sequencing of the Giant Devil Catfish, Bagarius yarrelli.</title>
        <authorList>
            <person name="Jiang W."/>
            <person name="Lv Y."/>
            <person name="Cheng L."/>
            <person name="Yang K."/>
            <person name="Chao B."/>
            <person name="Wang X."/>
            <person name="Li Y."/>
            <person name="Pan X."/>
            <person name="You X."/>
            <person name="Zhang Y."/>
            <person name="Yang J."/>
            <person name="Li J."/>
            <person name="Zhang X."/>
            <person name="Liu S."/>
            <person name="Sun C."/>
            <person name="Yang J."/>
            <person name="Shi Q."/>
        </authorList>
    </citation>
    <scope>NUCLEOTIDE SEQUENCE [LARGE SCALE GENOMIC DNA]</scope>
    <source>
        <strain evidence="2">JWS20170419001</strain>
        <tissue evidence="2">Muscle</tissue>
    </source>
</reference>